<protein>
    <recommendedName>
        <fullName evidence="1">SnoaL-like domain-containing protein</fullName>
    </recommendedName>
</protein>
<dbReference type="InterPro" id="IPR037401">
    <property type="entry name" value="SnoaL-like"/>
</dbReference>
<proteinExistence type="predicted"/>
<reference evidence="2 3" key="1">
    <citation type="submission" date="2019-02" db="EMBL/GenBank/DDBJ databases">
        <title>Sequencing the genomes of 1000 actinobacteria strains.</title>
        <authorList>
            <person name="Klenk H.-P."/>
        </authorList>
    </citation>
    <scope>NUCLEOTIDE SEQUENCE [LARGE SCALE GENOMIC DNA]</scope>
    <source>
        <strain evidence="2 3">DSM 45162</strain>
    </source>
</reference>
<keyword evidence="3" id="KW-1185">Reference proteome</keyword>
<accession>A0A4Q7ZGE1</accession>
<evidence type="ECO:0000313" key="3">
    <source>
        <dbReference type="Proteomes" id="UP000292564"/>
    </source>
</evidence>
<dbReference type="InterPro" id="IPR032710">
    <property type="entry name" value="NTF2-like_dom_sf"/>
</dbReference>
<gene>
    <name evidence="2" type="ORF">EV385_0834</name>
</gene>
<sequence>MGDGNVGQEFLATQVQLLEAGDTAGLSQRYAEDAEFVRLDKVVRGRTGIKELFDAYLEQKPNIEQVEAVQITDDTVLYQAREQLDGREVWAVGTLVFVDGQVWRQSVAFIDR</sequence>
<organism evidence="2 3">
    <name type="scientific">Krasilnikovia cinnamomea</name>
    <dbReference type="NCBI Taxonomy" id="349313"/>
    <lineage>
        <taxon>Bacteria</taxon>
        <taxon>Bacillati</taxon>
        <taxon>Actinomycetota</taxon>
        <taxon>Actinomycetes</taxon>
        <taxon>Micromonosporales</taxon>
        <taxon>Micromonosporaceae</taxon>
        <taxon>Krasilnikovia</taxon>
    </lineage>
</organism>
<evidence type="ECO:0000259" key="1">
    <source>
        <dbReference type="Pfam" id="PF12680"/>
    </source>
</evidence>
<name>A0A4Q7ZGE1_9ACTN</name>
<dbReference type="SUPFAM" id="SSF54427">
    <property type="entry name" value="NTF2-like"/>
    <property type="match status" value="1"/>
</dbReference>
<comment type="caution">
    <text evidence="2">The sequence shown here is derived from an EMBL/GenBank/DDBJ whole genome shotgun (WGS) entry which is preliminary data.</text>
</comment>
<dbReference type="RefSeq" id="WP_130508231.1">
    <property type="nucleotide sequence ID" value="NZ_SHKY01000001.1"/>
</dbReference>
<dbReference type="Pfam" id="PF12680">
    <property type="entry name" value="SnoaL_2"/>
    <property type="match status" value="1"/>
</dbReference>
<dbReference type="Gene3D" id="3.10.450.50">
    <property type="match status" value="1"/>
</dbReference>
<feature type="domain" description="SnoaL-like" evidence="1">
    <location>
        <begin position="15"/>
        <end position="104"/>
    </location>
</feature>
<dbReference type="EMBL" id="SHKY01000001">
    <property type="protein sequence ID" value="RZU49099.1"/>
    <property type="molecule type" value="Genomic_DNA"/>
</dbReference>
<dbReference type="Proteomes" id="UP000292564">
    <property type="component" value="Unassembled WGS sequence"/>
</dbReference>
<dbReference type="OrthoDB" id="3542646at2"/>
<evidence type="ECO:0000313" key="2">
    <source>
        <dbReference type="EMBL" id="RZU49099.1"/>
    </source>
</evidence>
<dbReference type="AlphaFoldDB" id="A0A4Q7ZGE1"/>